<dbReference type="InterPro" id="IPR002058">
    <property type="entry name" value="PAP_assoc"/>
</dbReference>
<dbReference type="Pfam" id="PF22600">
    <property type="entry name" value="MTPAP-like_central"/>
    <property type="match status" value="1"/>
</dbReference>
<dbReference type="GO" id="GO:0031499">
    <property type="term" value="C:TRAMP complex"/>
    <property type="evidence" value="ECO:0007669"/>
    <property type="project" value="TreeGrafter"/>
</dbReference>
<dbReference type="GO" id="GO:1990817">
    <property type="term" value="F:poly(A) RNA polymerase activity"/>
    <property type="evidence" value="ECO:0007669"/>
    <property type="project" value="UniProtKB-EC"/>
</dbReference>
<sequence>MTIAQLELRDPSKTLHSIMYCQSIRRIGRCQAPNSFQPLSALCSVLGIHNDFCPRFLKRHATSVSEGQTSSLESSVAEQGSDGPGNSKNVSQKQRRRRHKKQDIFVDSLEATLAAHRATNRASIIKKIPSSNKRPALSQASAAPTPQKIIEDTQVKVAQRSGKGSRSRFAKKHHRLAPRQPVTVLNTRIAPFNGSLEKYGTPWLAHLKINENDGFARLDAEIEAFDSYMSLTNRERLAREELQRMVQSDVQTFVPNCVLNPSGSSVTGLALPLSDLDFQLGLPKEEDKGDDRGPSARRPEIVKRTMRRLQGLAAFMRNTGRYEDLAFHGFRIPIINGTHRATGLSIQITATDDSIASQEYVRNYLAEFPAARPLQILLKSALNMRGLSEVYQGGLGSYSLFMMVVAGLKLNPLPREHGYLAKQLLHFLQFWSELDCQNKGVSVDPPGIFEKRDAKQTLSKREKEAAANDPIIRGQLRISCRSESQPFLLCLQDPANEFNDLGFRSYKFEAIQIIFQGILRDLRKSMDAFEQHATTSAREVSLLQKLVGGDYDDFEARRQRVSKYRF</sequence>
<dbReference type="Gene3D" id="3.30.460.10">
    <property type="entry name" value="Beta Polymerase, domain 2"/>
    <property type="match status" value="1"/>
</dbReference>
<feature type="region of interest" description="Disordered" evidence="5">
    <location>
        <begin position="64"/>
        <end position="103"/>
    </location>
</feature>
<dbReference type="GeneID" id="28900382"/>
<dbReference type="Proteomes" id="UP000076632">
    <property type="component" value="Unassembled WGS sequence"/>
</dbReference>
<feature type="domain" description="Poly(A) RNA polymerase mitochondrial-like central palm" evidence="7">
    <location>
        <begin position="218"/>
        <end position="351"/>
    </location>
</feature>
<dbReference type="AlphaFoldDB" id="A0A165G4N4"/>
<feature type="region of interest" description="Disordered" evidence="5">
    <location>
        <begin position="124"/>
        <end position="145"/>
    </location>
</feature>
<dbReference type="OrthoDB" id="273917at2759"/>
<evidence type="ECO:0000256" key="4">
    <source>
        <dbReference type="ARBA" id="ARBA00022842"/>
    </source>
</evidence>
<dbReference type="CDD" id="cd05402">
    <property type="entry name" value="NT_PAP_TUTase"/>
    <property type="match status" value="1"/>
</dbReference>
<feature type="compositionally biased region" description="Polar residues" evidence="5">
    <location>
        <begin position="64"/>
        <end position="91"/>
    </location>
</feature>
<dbReference type="SUPFAM" id="SSF81631">
    <property type="entry name" value="PAP/OAS1 substrate-binding domain"/>
    <property type="match status" value="1"/>
</dbReference>
<evidence type="ECO:0000256" key="2">
    <source>
        <dbReference type="ARBA" id="ARBA00012388"/>
    </source>
</evidence>
<evidence type="ECO:0000256" key="3">
    <source>
        <dbReference type="ARBA" id="ARBA00022723"/>
    </source>
</evidence>
<reference evidence="8 9" key="1">
    <citation type="journal article" date="2016" name="Fungal Biol.">
        <title>The genome of Xylona heveae provides a window into fungal endophytism.</title>
        <authorList>
            <person name="Gazis R."/>
            <person name="Kuo A."/>
            <person name="Riley R."/>
            <person name="LaButti K."/>
            <person name="Lipzen A."/>
            <person name="Lin J."/>
            <person name="Amirebrahimi M."/>
            <person name="Hesse C.N."/>
            <person name="Spatafora J.W."/>
            <person name="Henrissat B."/>
            <person name="Hainaut M."/>
            <person name="Grigoriev I.V."/>
            <person name="Hibbett D.S."/>
        </authorList>
    </citation>
    <scope>NUCLEOTIDE SEQUENCE [LARGE SCALE GENOMIC DNA]</scope>
    <source>
        <strain evidence="8 9">TC161</strain>
    </source>
</reference>
<dbReference type="EMBL" id="KV407460">
    <property type="protein sequence ID" value="KZF21734.1"/>
    <property type="molecule type" value="Genomic_DNA"/>
</dbReference>
<dbReference type="GO" id="GO:0043634">
    <property type="term" value="P:polyadenylation-dependent ncRNA catabolic process"/>
    <property type="evidence" value="ECO:0007669"/>
    <property type="project" value="TreeGrafter"/>
</dbReference>
<dbReference type="GO" id="GO:0005730">
    <property type="term" value="C:nucleolus"/>
    <property type="evidence" value="ECO:0007669"/>
    <property type="project" value="TreeGrafter"/>
</dbReference>
<proteinExistence type="inferred from homology"/>
<dbReference type="EC" id="2.7.7.19" evidence="2"/>
<keyword evidence="9" id="KW-1185">Reference proteome</keyword>
<keyword evidence="4" id="KW-0460">Magnesium</keyword>
<comment type="similarity">
    <text evidence="1">Belongs to the DNA polymerase type-B-like family.</text>
</comment>
<organism evidence="8 9">
    <name type="scientific">Xylona heveae (strain CBS 132557 / TC161)</name>
    <dbReference type="NCBI Taxonomy" id="1328760"/>
    <lineage>
        <taxon>Eukaryota</taxon>
        <taxon>Fungi</taxon>
        <taxon>Dikarya</taxon>
        <taxon>Ascomycota</taxon>
        <taxon>Pezizomycotina</taxon>
        <taxon>Xylonomycetes</taxon>
        <taxon>Xylonales</taxon>
        <taxon>Xylonaceae</taxon>
        <taxon>Xylona</taxon>
    </lineage>
</organism>
<dbReference type="RefSeq" id="XP_018187289.1">
    <property type="nucleotide sequence ID" value="XM_018335245.1"/>
</dbReference>
<dbReference type="InParanoid" id="A0A165G4N4"/>
<dbReference type="FunCoup" id="A0A165G4N4">
    <property type="interactions" value="579"/>
</dbReference>
<dbReference type="GO" id="GO:0003729">
    <property type="term" value="F:mRNA binding"/>
    <property type="evidence" value="ECO:0007669"/>
    <property type="project" value="TreeGrafter"/>
</dbReference>
<dbReference type="STRING" id="1328760.A0A165G4N4"/>
<evidence type="ECO:0000313" key="8">
    <source>
        <dbReference type="EMBL" id="KZF21734.1"/>
    </source>
</evidence>
<dbReference type="InterPro" id="IPR054708">
    <property type="entry name" value="MTPAP-like_central"/>
</dbReference>
<evidence type="ECO:0000259" key="6">
    <source>
        <dbReference type="Pfam" id="PF03828"/>
    </source>
</evidence>
<dbReference type="InterPro" id="IPR045862">
    <property type="entry name" value="Trf4-like"/>
</dbReference>
<feature type="compositionally biased region" description="Polar residues" evidence="5">
    <location>
        <begin position="129"/>
        <end position="144"/>
    </location>
</feature>
<evidence type="ECO:0000259" key="7">
    <source>
        <dbReference type="Pfam" id="PF22600"/>
    </source>
</evidence>
<evidence type="ECO:0000256" key="1">
    <source>
        <dbReference type="ARBA" id="ARBA00008593"/>
    </source>
</evidence>
<evidence type="ECO:0000313" key="9">
    <source>
        <dbReference type="Proteomes" id="UP000076632"/>
    </source>
</evidence>
<evidence type="ECO:0000256" key="5">
    <source>
        <dbReference type="SAM" id="MobiDB-lite"/>
    </source>
</evidence>
<dbReference type="GO" id="GO:0010605">
    <property type="term" value="P:negative regulation of macromolecule metabolic process"/>
    <property type="evidence" value="ECO:0007669"/>
    <property type="project" value="UniProtKB-ARBA"/>
</dbReference>
<dbReference type="InterPro" id="IPR043519">
    <property type="entry name" value="NT_sf"/>
</dbReference>
<gene>
    <name evidence="8" type="ORF">L228DRAFT_269189</name>
</gene>
<dbReference type="OMA" id="LCIQDPT"/>
<dbReference type="GO" id="GO:0046872">
    <property type="term" value="F:metal ion binding"/>
    <property type="evidence" value="ECO:0007669"/>
    <property type="project" value="UniProtKB-KW"/>
</dbReference>
<dbReference type="Gene3D" id="1.10.1410.10">
    <property type="match status" value="1"/>
</dbReference>
<accession>A0A165G4N4</accession>
<dbReference type="PANTHER" id="PTHR23092">
    <property type="entry name" value="POLY(A) RNA POLYMERASE"/>
    <property type="match status" value="1"/>
</dbReference>
<dbReference type="GO" id="GO:0031123">
    <property type="term" value="P:RNA 3'-end processing"/>
    <property type="evidence" value="ECO:0007669"/>
    <property type="project" value="TreeGrafter"/>
</dbReference>
<keyword evidence="3" id="KW-0479">Metal-binding</keyword>
<feature type="domain" description="PAP-associated" evidence="6">
    <location>
        <begin position="420"/>
        <end position="497"/>
    </location>
</feature>
<name>A0A165G4N4_XYLHT</name>
<dbReference type="SUPFAM" id="SSF81301">
    <property type="entry name" value="Nucleotidyltransferase"/>
    <property type="match status" value="1"/>
</dbReference>
<dbReference type="PANTHER" id="PTHR23092:SF15">
    <property type="entry name" value="INACTIVE NON-CANONICAL POLY(A) RNA POLYMERASE PROTEIN TRF4-2-RELATED"/>
    <property type="match status" value="1"/>
</dbReference>
<dbReference type="Pfam" id="PF03828">
    <property type="entry name" value="PAP_assoc"/>
    <property type="match status" value="1"/>
</dbReference>
<protein>
    <recommendedName>
        <fullName evidence="2">polynucleotide adenylyltransferase</fullName>
        <ecNumber evidence="2">2.7.7.19</ecNumber>
    </recommendedName>
</protein>